<dbReference type="InterPro" id="IPR006252">
    <property type="entry name" value="Malate_synthA"/>
</dbReference>
<evidence type="ECO:0000256" key="7">
    <source>
        <dbReference type="ARBA" id="ARBA00068441"/>
    </source>
</evidence>
<dbReference type="NCBIfam" id="TIGR01344">
    <property type="entry name" value="malate_syn_A"/>
    <property type="match status" value="1"/>
</dbReference>
<evidence type="ECO:0000256" key="1">
    <source>
        <dbReference type="ARBA" id="ARBA00006394"/>
    </source>
</evidence>
<dbReference type="GO" id="GO:0005737">
    <property type="term" value="C:cytoplasm"/>
    <property type="evidence" value="ECO:0007669"/>
    <property type="project" value="TreeGrafter"/>
</dbReference>
<feature type="active site" description="Proton acceptor" evidence="8">
    <location>
        <position position="166"/>
    </location>
</feature>
<evidence type="ECO:0000259" key="11">
    <source>
        <dbReference type="Pfam" id="PF20656"/>
    </source>
</evidence>
<evidence type="ECO:0000256" key="4">
    <source>
        <dbReference type="ARBA" id="ARBA00022532"/>
    </source>
</evidence>
<name>A0A9X2ADE4_9BACL</name>
<keyword evidence="14" id="KW-1185">Reference proteome</keyword>
<dbReference type="InterPro" id="IPR019830">
    <property type="entry name" value="Malate_synthase_CS"/>
</dbReference>
<dbReference type="CDD" id="cd00727">
    <property type="entry name" value="malate_synt_A"/>
    <property type="match status" value="1"/>
</dbReference>
<dbReference type="Gene3D" id="1.20.1220.12">
    <property type="entry name" value="Malate synthase, domain III"/>
    <property type="match status" value="1"/>
</dbReference>
<evidence type="ECO:0000256" key="2">
    <source>
        <dbReference type="ARBA" id="ARBA00012636"/>
    </source>
</evidence>
<dbReference type="InterPro" id="IPR044856">
    <property type="entry name" value="Malate_synth_C_sf"/>
</dbReference>
<proteinExistence type="inferred from homology"/>
<dbReference type="InterPro" id="IPR001465">
    <property type="entry name" value="Malate_synthase_TIM"/>
</dbReference>
<evidence type="ECO:0000256" key="5">
    <source>
        <dbReference type="ARBA" id="ARBA00022679"/>
    </source>
</evidence>
<evidence type="ECO:0000256" key="6">
    <source>
        <dbReference type="ARBA" id="ARBA00047918"/>
    </source>
</evidence>
<keyword evidence="4 9" id="KW-0816">Tricarboxylic acid cycle</keyword>
<feature type="domain" description="Malate synthase C-terminal" evidence="12">
    <location>
        <begin position="412"/>
        <end position="532"/>
    </location>
</feature>
<dbReference type="Pfam" id="PF01274">
    <property type="entry name" value="MS_TIM-barrel"/>
    <property type="match status" value="1"/>
</dbReference>
<feature type="active site" description="Proton donor" evidence="8">
    <location>
        <position position="446"/>
    </location>
</feature>
<sequence>MDHYSCPPGVTITGPYSDAYAEILTTDALQFVATLVREYAPIRVALLQKRIDRQQAIDHGILPDFLDETKSIRDDHWTIAPLPSDLQDRRVEITGPSGDRKMVINALNSGAKVFMADFEDANSPTFDNTIGGQINLRDAIQRTISFTNQDGKQYHLHDEVAVLIVRPRGWHLVDKHILVDGESAPGAIVDFGLYFYHNAKKLLSLGSGPYFYLPKLESHLEARLWNDIFVKAQALLEIPKGTIKATVLIETILATFEMDEILYELRDHSAGLNCGRWDYIFSYIKKLRNQPQVILPDRSLITMTVPFMRSYSLFTIRTCHRRNAPAIGGMAAQIPIKHDEKANEDAMNKVRQDKEREARDGHDGTWVAHPALVPVALDIFNDIMPSSNQIDRKREDITVTASQLLEVPVGPITEAGLRTNISVGIQYIEAWLRGFGAVPIFNLMEDAATAEISRAQVWQWLHHPKGILEDGRKVTIDLFDQLMQEELDKIQHMIGDEAYSKGKFEEATALFRTLSCSDDFMDFLTIPGYEQLT</sequence>
<dbReference type="AlphaFoldDB" id="A0A9X2ADE4"/>
<dbReference type="InterPro" id="IPR011076">
    <property type="entry name" value="Malate_synth_sf"/>
</dbReference>
<evidence type="ECO:0000259" key="10">
    <source>
        <dbReference type="Pfam" id="PF01274"/>
    </source>
</evidence>
<gene>
    <name evidence="13" type="primary">aceB</name>
    <name evidence="13" type="ORF">MM817_00397</name>
</gene>
<keyword evidence="3 9" id="KW-0329">Glyoxylate bypass</keyword>
<dbReference type="GO" id="GO:0004474">
    <property type="term" value="F:malate synthase activity"/>
    <property type="evidence" value="ECO:0007669"/>
    <property type="project" value="UniProtKB-EC"/>
</dbReference>
<evidence type="ECO:0000313" key="14">
    <source>
        <dbReference type="Proteomes" id="UP001139263"/>
    </source>
</evidence>
<accession>A0A9X2ADE4</accession>
<evidence type="ECO:0000313" key="13">
    <source>
        <dbReference type="EMBL" id="MCI0182141.1"/>
    </source>
</evidence>
<dbReference type="FunFam" id="3.20.20.360:FF:000001">
    <property type="entry name" value="Malate synthase"/>
    <property type="match status" value="1"/>
</dbReference>
<evidence type="ECO:0000256" key="3">
    <source>
        <dbReference type="ARBA" id="ARBA00022435"/>
    </source>
</evidence>
<protein>
    <recommendedName>
        <fullName evidence="7 9">Malate synthase</fullName>
        <ecNumber evidence="2 9">2.3.3.9</ecNumber>
    </recommendedName>
</protein>
<dbReference type="FunFam" id="1.20.1220.12:FF:000001">
    <property type="entry name" value="Malate synthase"/>
    <property type="match status" value="1"/>
</dbReference>
<dbReference type="Gene3D" id="3.20.20.360">
    <property type="entry name" value="Malate synthase, domain 3"/>
    <property type="match status" value="1"/>
</dbReference>
<dbReference type="PANTHER" id="PTHR42902">
    <property type="entry name" value="MALATE SYNTHASE"/>
    <property type="match status" value="1"/>
</dbReference>
<reference evidence="13" key="1">
    <citation type="submission" date="2022-03" db="EMBL/GenBank/DDBJ databases">
        <title>Draft Genome Sequence of Firmicute Strain S0AB, a Heterotrophic Iron/Sulfur-Oxidizing Extreme Acidophile.</title>
        <authorList>
            <person name="Vergara E."/>
            <person name="Pakostova E."/>
            <person name="Johnson D.B."/>
            <person name="Holmes D.S."/>
        </authorList>
    </citation>
    <scope>NUCLEOTIDE SEQUENCE</scope>
    <source>
        <strain evidence="13">S0AB</strain>
    </source>
</reference>
<organism evidence="13 14">
    <name type="scientific">Sulfoacidibacillus ferrooxidans</name>
    <dbReference type="NCBI Taxonomy" id="2005001"/>
    <lineage>
        <taxon>Bacteria</taxon>
        <taxon>Bacillati</taxon>
        <taxon>Bacillota</taxon>
        <taxon>Bacilli</taxon>
        <taxon>Bacillales</taxon>
        <taxon>Alicyclobacillaceae</taxon>
        <taxon>Sulfoacidibacillus</taxon>
    </lineage>
</organism>
<evidence type="ECO:0000259" key="12">
    <source>
        <dbReference type="Pfam" id="PF20659"/>
    </source>
</evidence>
<feature type="domain" description="Malate synthase N-terminal" evidence="11">
    <location>
        <begin position="9"/>
        <end position="70"/>
    </location>
</feature>
<dbReference type="EMBL" id="JALBUF010000001">
    <property type="protein sequence ID" value="MCI0182141.1"/>
    <property type="molecule type" value="Genomic_DNA"/>
</dbReference>
<dbReference type="InterPro" id="IPR048355">
    <property type="entry name" value="MS_C"/>
</dbReference>
<dbReference type="InterPro" id="IPR046363">
    <property type="entry name" value="MS_N_TIM-barrel_dom"/>
</dbReference>
<evidence type="ECO:0000256" key="8">
    <source>
        <dbReference type="PIRSR" id="PIRSR001363-1"/>
    </source>
</evidence>
<dbReference type="PANTHER" id="PTHR42902:SF1">
    <property type="entry name" value="MALATE SYNTHASE 1-RELATED"/>
    <property type="match status" value="1"/>
</dbReference>
<comment type="pathway">
    <text evidence="9">Carbohydrate metabolism; glyoxylate cycle; (S)-malate from isocitrate: step 2/2.</text>
</comment>
<dbReference type="Proteomes" id="UP001139263">
    <property type="component" value="Unassembled WGS sequence"/>
</dbReference>
<dbReference type="Pfam" id="PF20656">
    <property type="entry name" value="MS_N"/>
    <property type="match status" value="1"/>
</dbReference>
<keyword evidence="13" id="KW-0012">Acyltransferase</keyword>
<dbReference type="SUPFAM" id="SSF51645">
    <property type="entry name" value="Malate synthase G"/>
    <property type="match status" value="1"/>
</dbReference>
<evidence type="ECO:0000256" key="9">
    <source>
        <dbReference type="RuleBase" id="RU000555"/>
    </source>
</evidence>
<dbReference type="Pfam" id="PF20659">
    <property type="entry name" value="MS_C"/>
    <property type="match status" value="1"/>
</dbReference>
<keyword evidence="5 9" id="KW-0808">Transferase</keyword>
<dbReference type="RefSeq" id="WP_241711757.1">
    <property type="nucleotide sequence ID" value="NZ_JALBUF010000001.1"/>
</dbReference>
<comment type="similarity">
    <text evidence="1 9">Belongs to the malate synthase family.</text>
</comment>
<comment type="catalytic activity">
    <reaction evidence="6 9">
        <text>glyoxylate + acetyl-CoA + H2O = (S)-malate + CoA + H(+)</text>
        <dbReference type="Rhea" id="RHEA:18181"/>
        <dbReference type="ChEBI" id="CHEBI:15377"/>
        <dbReference type="ChEBI" id="CHEBI:15378"/>
        <dbReference type="ChEBI" id="CHEBI:15589"/>
        <dbReference type="ChEBI" id="CHEBI:36655"/>
        <dbReference type="ChEBI" id="CHEBI:57287"/>
        <dbReference type="ChEBI" id="CHEBI:57288"/>
        <dbReference type="EC" id="2.3.3.9"/>
    </reaction>
</comment>
<dbReference type="GO" id="GO:0006097">
    <property type="term" value="P:glyoxylate cycle"/>
    <property type="evidence" value="ECO:0007669"/>
    <property type="project" value="UniProtKB-KW"/>
</dbReference>
<dbReference type="EC" id="2.3.3.9" evidence="2 9"/>
<dbReference type="PIRSF" id="PIRSF001363">
    <property type="entry name" value="Malate_synth"/>
    <property type="match status" value="1"/>
</dbReference>
<dbReference type="GO" id="GO:0006099">
    <property type="term" value="P:tricarboxylic acid cycle"/>
    <property type="evidence" value="ECO:0007669"/>
    <property type="project" value="UniProtKB-KW"/>
</dbReference>
<feature type="domain" description="Malate synthase TIM barrel" evidence="10">
    <location>
        <begin position="162"/>
        <end position="406"/>
    </location>
</feature>
<comment type="caution">
    <text evidence="13">The sequence shown here is derived from an EMBL/GenBank/DDBJ whole genome shotgun (WGS) entry which is preliminary data.</text>
</comment>
<dbReference type="PROSITE" id="PS00510">
    <property type="entry name" value="MALATE_SYNTHASE"/>
    <property type="match status" value="1"/>
</dbReference>
<dbReference type="InterPro" id="IPR048356">
    <property type="entry name" value="MS_N"/>
</dbReference>